<keyword evidence="4" id="KW-0805">Transcription regulation</keyword>
<evidence type="ECO:0000313" key="8">
    <source>
        <dbReference type="EMBL" id="GGB67036.1"/>
    </source>
</evidence>
<dbReference type="Pfam" id="PF01845">
    <property type="entry name" value="CcdB"/>
    <property type="match status" value="1"/>
</dbReference>
<evidence type="ECO:0000256" key="3">
    <source>
        <dbReference type="ARBA" id="ARBA00022491"/>
    </source>
</evidence>
<dbReference type="Proteomes" id="UP000628854">
    <property type="component" value="Unassembled WGS sequence"/>
</dbReference>
<gene>
    <name evidence="8" type="ORF">GCM10011503_14790</name>
</gene>
<dbReference type="SUPFAM" id="SSF50118">
    <property type="entry name" value="Cell growth inhibitor/plasmid maintenance toxic component"/>
    <property type="match status" value="1"/>
</dbReference>
<evidence type="ECO:0000256" key="1">
    <source>
        <dbReference type="ARBA" id="ARBA00005230"/>
    </source>
</evidence>
<dbReference type="Gene3D" id="2.30.30.110">
    <property type="match status" value="1"/>
</dbReference>
<comment type="similarity">
    <text evidence="1">Belongs to the CcdB toxin family.</text>
</comment>
<evidence type="ECO:0000313" key="9">
    <source>
        <dbReference type="Proteomes" id="UP000628854"/>
    </source>
</evidence>
<keyword evidence="3" id="KW-0678">Repressor</keyword>
<organism evidence="8 9">
    <name type="scientific">Henriciella pelagia</name>
    <dbReference type="NCBI Taxonomy" id="1977912"/>
    <lineage>
        <taxon>Bacteria</taxon>
        <taxon>Pseudomonadati</taxon>
        <taxon>Pseudomonadota</taxon>
        <taxon>Alphaproteobacteria</taxon>
        <taxon>Hyphomonadales</taxon>
        <taxon>Hyphomonadaceae</taxon>
        <taxon>Henriciella</taxon>
    </lineage>
</organism>
<keyword evidence="9" id="KW-1185">Reference proteome</keyword>
<protein>
    <recommendedName>
        <fullName evidence="2">Toxin CcdB</fullName>
    </recommendedName>
    <alternativeName>
        <fullName evidence="7">Cytotoxic protein CcdB</fullName>
    </alternativeName>
    <alternativeName>
        <fullName evidence="6">Protein LetD</fullName>
    </alternativeName>
</protein>
<evidence type="ECO:0000256" key="4">
    <source>
        <dbReference type="ARBA" id="ARBA00023015"/>
    </source>
</evidence>
<evidence type="ECO:0000256" key="5">
    <source>
        <dbReference type="ARBA" id="ARBA00023163"/>
    </source>
</evidence>
<proteinExistence type="inferred from homology"/>
<comment type="caution">
    <text evidence="8">The sequence shown here is derived from an EMBL/GenBank/DDBJ whole genome shotgun (WGS) entry which is preliminary data.</text>
</comment>
<reference evidence="9" key="1">
    <citation type="journal article" date="2019" name="Int. J. Syst. Evol. Microbiol.">
        <title>The Global Catalogue of Microorganisms (GCM) 10K type strain sequencing project: providing services to taxonomists for standard genome sequencing and annotation.</title>
        <authorList>
            <consortium name="The Broad Institute Genomics Platform"/>
            <consortium name="The Broad Institute Genome Sequencing Center for Infectious Disease"/>
            <person name="Wu L."/>
            <person name="Ma J."/>
        </authorList>
    </citation>
    <scope>NUCLEOTIDE SEQUENCE [LARGE SCALE GENOMIC DNA]</scope>
    <source>
        <strain evidence="9">CGMCC 1.15928</strain>
    </source>
</reference>
<evidence type="ECO:0000256" key="7">
    <source>
        <dbReference type="ARBA" id="ARBA00033135"/>
    </source>
</evidence>
<accession>A0ABQ1JIC0</accession>
<keyword evidence="5" id="KW-0804">Transcription</keyword>
<evidence type="ECO:0000256" key="6">
    <source>
        <dbReference type="ARBA" id="ARBA00029628"/>
    </source>
</evidence>
<dbReference type="InterPro" id="IPR011067">
    <property type="entry name" value="Plasmid_toxin/cell-grow_inhib"/>
</dbReference>
<dbReference type="InterPro" id="IPR002712">
    <property type="entry name" value="CcdB"/>
</dbReference>
<evidence type="ECO:0000256" key="2">
    <source>
        <dbReference type="ARBA" id="ARBA00015075"/>
    </source>
</evidence>
<sequence>MRHLAVFRAADNRPPIVILQYPGINTGNYVLAAPLYPSGAAKPIDVVTPNVMLNGEAYLLGTHLLASVHVSALGDEVGSLLAHEYEIQRALARLFFGN</sequence>
<dbReference type="EMBL" id="BMKF01000001">
    <property type="protein sequence ID" value="GGB67036.1"/>
    <property type="molecule type" value="Genomic_DNA"/>
</dbReference>
<dbReference type="RefSeq" id="WP_084394670.1">
    <property type="nucleotide sequence ID" value="NZ_BMKF01000001.1"/>
</dbReference>
<name>A0ABQ1JIC0_9PROT</name>